<dbReference type="Gramene" id="TuG1812G0700001386.01.T01">
    <property type="protein sequence ID" value="TuG1812G0700001386.01.T01"/>
    <property type="gene ID" value="TuG1812G0700001386.01"/>
</dbReference>
<dbReference type="InterPro" id="IPR026960">
    <property type="entry name" value="RVT-Znf"/>
</dbReference>
<reference evidence="3" key="1">
    <citation type="journal article" date="2013" name="Nature">
        <title>Draft genome of the wheat A-genome progenitor Triticum urartu.</title>
        <authorList>
            <person name="Ling H.Q."/>
            <person name="Zhao S."/>
            <person name="Liu D."/>
            <person name="Wang J."/>
            <person name="Sun H."/>
            <person name="Zhang C."/>
            <person name="Fan H."/>
            <person name="Li D."/>
            <person name="Dong L."/>
            <person name="Tao Y."/>
            <person name="Gao C."/>
            <person name="Wu H."/>
            <person name="Li Y."/>
            <person name="Cui Y."/>
            <person name="Guo X."/>
            <person name="Zheng S."/>
            <person name="Wang B."/>
            <person name="Yu K."/>
            <person name="Liang Q."/>
            <person name="Yang W."/>
            <person name="Lou X."/>
            <person name="Chen J."/>
            <person name="Feng M."/>
            <person name="Jian J."/>
            <person name="Zhang X."/>
            <person name="Luo G."/>
            <person name="Jiang Y."/>
            <person name="Liu J."/>
            <person name="Wang Z."/>
            <person name="Sha Y."/>
            <person name="Zhang B."/>
            <person name="Wu H."/>
            <person name="Tang D."/>
            <person name="Shen Q."/>
            <person name="Xue P."/>
            <person name="Zou S."/>
            <person name="Wang X."/>
            <person name="Liu X."/>
            <person name="Wang F."/>
            <person name="Yang Y."/>
            <person name="An X."/>
            <person name="Dong Z."/>
            <person name="Zhang K."/>
            <person name="Zhang X."/>
            <person name="Luo M.C."/>
            <person name="Dvorak J."/>
            <person name="Tong Y."/>
            <person name="Wang J."/>
            <person name="Yang H."/>
            <person name="Li Z."/>
            <person name="Wang D."/>
            <person name="Zhang A."/>
            <person name="Wang J."/>
        </authorList>
    </citation>
    <scope>NUCLEOTIDE SEQUENCE</scope>
    <source>
        <strain evidence="3">cv. G1812</strain>
    </source>
</reference>
<dbReference type="EnsemblPlants" id="TuG1812G0700001386.01.T01">
    <property type="protein sequence ID" value="TuG1812G0700001386.01.T01"/>
    <property type="gene ID" value="TuG1812G0700001386.01"/>
</dbReference>
<sequence length="387" mass="45207">MADRLPALQARLLFRAGQLELLKTTLASMPIHAMAALDLPVKTIEAANKICRVFLWKGHREVHCGHCMVAWDQVCTPKEYGGLGIPNLRLLNTALRERWPWLMRIEHDRPWSEFNLQVSLDSLSIYKAATKCNLGNGEVALFWTDWWLEEGRIQDLMPKLFAVVKRRAWKRTVRQAVVDGWWQDVSPNMGPQELSEFLQLVDRTRHIQLLDIEDKLVWDWENNGCYSARSTYRVFFAGRVEANGASRIWRSRAPATYKFFTWLAARERCWMTDRLVHRHIPHLTACPFCDQAPETINRILLGCVFARQVWFSILDHWDKLAWLPTADANLVEWWTSINPQPKLRKETWTVIALVAWLLWKHINDMMFNGRIPSTSELLRRIGLEGQD</sequence>
<reference evidence="2" key="3">
    <citation type="submission" date="2022-06" db="UniProtKB">
        <authorList>
            <consortium name="EnsemblPlants"/>
        </authorList>
    </citation>
    <scope>IDENTIFICATION</scope>
</reference>
<dbReference type="PANTHER" id="PTHR33116">
    <property type="entry name" value="REVERSE TRANSCRIPTASE ZINC-BINDING DOMAIN-CONTAINING PROTEIN-RELATED-RELATED"/>
    <property type="match status" value="1"/>
</dbReference>
<accession>A0A8R7QZI2</accession>
<feature type="domain" description="Reverse transcriptase zinc-binding" evidence="1">
    <location>
        <begin position="226"/>
        <end position="310"/>
    </location>
</feature>
<name>A0A8R7QZI2_TRIUA</name>
<organism evidence="2 3">
    <name type="scientific">Triticum urartu</name>
    <name type="common">Red wild einkorn</name>
    <name type="synonym">Crithodium urartu</name>
    <dbReference type="NCBI Taxonomy" id="4572"/>
    <lineage>
        <taxon>Eukaryota</taxon>
        <taxon>Viridiplantae</taxon>
        <taxon>Streptophyta</taxon>
        <taxon>Embryophyta</taxon>
        <taxon>Tracheophyta</taxon>
        <taxon>Spermatophyta</taxon>
        <taxon>Magnoliopsida</taxon>
        <taxon>Liliopsida</taxon>
        <taxon>Poales</taxon>
        <taxon>Poaceae</taxon>
        <taxon>BOP clade</taxon>
        <taxon>Pooideae</taxon>
        <taxon>Triticodae</taxon>
        <taxon>Triticeae</taxon>
        <taxon>Triticinae</taxon>
        <taxon>Triticum</taxon>
    </lineage>
</organism>
<dbReference type="Proteomes" id="UP000015106">
    <property type="component" value="Chromosome 7"/>
</dbReference>
<evidence type="ECO:0000313" key="2">
    <source>
        <dbReference type="EnsemblPlants" id="TuG1812G0700001386.01.T01"/>
    </source>
</evidence>
<reference evidence="2" key="2">
    <citation type="submission" date="2018-03" db="EMBL/GenBank/DDBJ databases">
        <title>The Triticum urartu genome reveals the dynamic nature of wheat genome evolution.</title>
        <authorList>
            <person name="Ling H."/>
            <person name="Ma B."/>
            <person name="Shi X."/>
            <person name="Liu H."/>
            <person name="Dong L."/>
            <person name="Sun H."/>
            <person name="Cao Y."/>
            <person name="Gao Q."/>
            <person name="Zheng S."/>
            <person name="Li Y."/>
            <person name="Yu Y."/>
            <person name="Du H."/>
            <person name="Qi M."/>
            <person name="Li Y."/>
            <person name="Yu H."/>
            <person name="Cui Y."/>
            <person name="Wang N."/>
            <person name="Chen C."/>
            <person name="Wu H."/>
            <person name="Zhao Y."/>
            <person name="Zhang J."/>
            <person name="Li Y."/>
            <person name="Zhou W."/>
            <person name="Zhang B."/>
            <person name="Hu W."/>
            <person name="Eijk M."/>
            <person name="Tang J."/>
            <person name="Witsenboer H."/>
            <person name="Zhao S."/>
            <person name="Li Z."/>
            <person name="Zhang A."/>
            <person name="Wang D."/>
            <person name="Liang C."/>
        </authorList>
    </citation>
    <scope>NUCLEOTIDE SEQUENCE [LARGE SCALE GENOMIC DNA]</scope>
    <source>
        <strain evidence="2">cv. G1812</strain>
    </source>
</reference>
<evidence type="ECO:0000313" key="3">
    <source>
        <dbReference type="Proteomes" id="UP000015106"/>
    </source>
</evidence>
<dbReference type="AlphaFoldDB" id="A0A8R7QZI2"/>
<proteinExistence type="predicted"/>
<dbReference type="PANTHER" id="PTHR33116:SF78">
    <property type="entry name" value="OS12G0587133 PROTEIN"/>
    <property type="match status" value="1"/>
</dbReference>
<dbReference type="Pfam" id="PF13966">
    <property type="entry name" value="zf-RVT"/>
    <property type="match status" value="1"/>
</dbReference>
<protein>
    <recommendedName>
        <fullName evidence="1">Reverse transcriptase zinc-binding domain-containing protein</fullName>
    </recommendedName>
</protein>
<keyword evidence="3" id="KW-1185">Reference proteome</keyword>
<evidence type="ECO:0000259" key="1">
    <source>
        <dbReference type="Pfam" id="PF13966"/>
    </source>
</evidence>